<dbReference type="KEGG" id="dno:DNO_0327"/>
<keyword evidence="5 8" id="KW-0548">Nucleotidyltransferase</keyword>
<dbReference type="PANTHER" id="PTHR43197:SF1">
    <property type="entry name" value="UTP--GLUCOSE-1-PHOSPHATE URIDYLYLTRANSFERASE"/>
    <property type="match status" value="1"/>
</dbReference>
<evidence type="ECO:0000256" key="4">
    <source>
        <dbReference type="ARBA" id="ARBA00022679"/>
    </source>
</evidence>
<dbReference type="CDD" id="cd02541">
    <property type="entry name" value="UGPase_prokaryotic"/>
    <property type="match status" value="1"/>
</dbReference>
<evidence type="ECO:0000256" key="2">
    <source>
        <dbReference type="ARBA" id="ARBA00012415"/>
    </source>
</evidence>
<sequence>MVTDKINLAVFPVAGFGTRFLPATKSTPKEMLPVVDKPLIQYAVEEAYDAGIRNMVFVTGRNKWSITEHYDVAFELESELQAKNKTEFLQLVRQIKPKDMNVIFIRQEMMLGLGHAVLCAEPVVRNRPFAVLLADDLVANPDGAPVMKQMVELYEKHQQGVIGVQEILPEHTKRYGIITEAAKLDERTSMIAGVVEKPEPEVAPSRLAIIGRYILPGQIMEVLKTTPKGAGGEIQLTDAIAVLIQQKTLLAYRFLGKRYDCGDKLGYLQANVEFGLAHPQFGSDFKAYLQSLSFTE</sequence>
<dbReference type="GO" id="GO:0006011">
    <property type="term" value="P:UDP-alpha-D-glucose metabolic process"/>
    <property type="evidence" value="ECO:0007669"/>
    <property type="project" value="InterPro"/>
</dbReference>
<evidence type="ECO:0000313" key="10">
    <source>
        <dbReference type="EMBL" id="ABQ13986.1"/>
    </source>
</evidence>
<dbReference type="InterPro" id="IPR005835">
    <property type="entry name" value="NTP_transferase_dom"/>
</dbReference>
<dbReference type="EMBL" id="CP000513">
    <property type="protein sequence ID" value="ABQ13986.1"/>
    <property type="molecule type" value="Genomic_DNA"/>
</dbReference>
<dbReference type="Gene3D" id="3.90.550.10">
    <property type="entry name" value="Spore Coat Polysaccharide Biosynthesis Protein SpsA, Chain A"/>
    <property type="match status" value="1"/>
</dbReference>
<feature type="domain" description="Nucleotidyl transferase" evidence="9">
    <location>
        <begin position="14"/>
        <end position="272"/>
    </location>
</feature>
<keyword evidence="4 8" id="KW-0808">Transferase</keyword>
<evidence type="ECO:0000256" key="6">
    <source>
        <dbReference type="ARBA" id="ARBA00037294"/>
    </source>
</evidence>
<evidence type="ECO:0000259" key="9">
    <source>
        <dbReference type="Pfam" id="PF00483"/>
    </source>
</evidence>
<evidence type="ECO:0000313" key="11">
    <source>
        <dbReference type="Proteomes" id="UP000000248"/>
    </source>
</evidence>
<reference evidence="10 11" key="1">
    <citation type="journal article" date="2007" name="Nat. Biotechnol.">
        <title>Genome sequence and identification of candidate vaccine antigens from the animal pathogen Dichelobacter nodosus.</title>
        <authorList>
            <person name="Myers G.S."/>
            <person name="Parker D."/>
            <person name="Al-Hasani K."/>
            <person name="Kennan R.M."/>
            <person name="Seemann T."/>
            <person name="Ren Q."/>
            <person name="Badger J.H."/>
            <person name="Selengut J.D."/>
            <person name="Deboy R.T."/>
            <person name="Tettelin H."/>
            <person name="Boyce J.D."/>
            <person name="McCarl V.P."/>
            <person name="Han X."/>
            <person name="Nelson W.C."/>
            <person name="Madupu R."/>
            <person name="Mohamoud Y."/>
            <person name="Holley T."/>
            <person name="Fedorova N."/>
            <person name="Khouri H."/>
            <person name="Bottomley S.P."/>
            <person name="Whittington R.J."/>
            <person name="Adler B."/>
            <person name="Songer J.G."/>
            <person name="Rood J.I."/>
            <person name="Paulsen I.T."/>
        </authorList>
    </citation>
    <scope>NUCLEOTIDE SEQUENCE [LARGE SCALE GENOMIC DNA]</scope>
    <source>
        <strain evidence="10 11">VCS1703A</strain>
    </source>
</reference>
<evidence type="ECO:0000256" key="7">
    <source>
        <dbReference type="ARBA" id="ARBA00048128"/>
    </source>
</evidence>
<protein>
    <recommendedName>
        <fullName evidence="3 8">UTP--glucose-1-phosphate uridylyltransferase</fullName>
        <ecNumber evidence="2 8">2.7.7.9</ecNumber>
    </recommendedName>
    <alternativeName>
        <fullName evidence="8">UDP-glucose pyrophosphorylase</fullName>
    </alternativeName>
</protein>
<dbReference type="GO" id="GO:0003983">
    <property type="term" value="F:UTP:glucose-1-phosphate uridylyltransferase activity"/>
    <property type="evidence" value="ECO:0007669"/>
    <property type="project" value="UniProtKB-EC"/>
</dbReference>
<dbReference type="OrthoDB" id="9803306at2"/>
<comment type="function">
    <text evidence="6">May play a role in stationary phase survival.</text>
</comment>
<dbReference type="EC" id="2.7.7.9" evidence="2 8"/>
<evidence type="ECO:0000256" key="5">
    <source>
        <dbReference type="ARBA" id="ARBA00022695"/>
    </source>
</evidence>
<evidence type="ECO:0000256" key="8">
    <source>
        <dbReference type="RuleBase" id="RU361259"/>
    </source>
</evidence>
<dbReference type="HOGENOM" id="CLU_029499_1_2_6"/>
<dbReference type="PANTHER" id="PTHR43197">
    <property type="entry name" value="UTP--GLUCOSE-1-PHOSPHATE URIDYLYLTRANSFERASE"/>
    <property type="match status" value="1"/>
</dbReference>
<comment type="similarity">
    <text evidence="1 8">Belongs to the UDPGP type 2 family.</text>
</comment>
<gene>
    <name evidence="10" type="primary">galU</name>
    <name evidence="10" type="ordered locus">DNO_0327</name>
</gene>
<keyword evidence="11" id="KW-1185">Reference proteome</keyword>
<organism evidence="10 11">
    <name type="scientific">Dichelobacter nodosus (strain VCS1703A)</name>
    <dbReference type="NCBI Taxonomy" id="246195"/>
    <lineage>
        <taxon>Bacteria</taxon>
        <taxon>Pseudomonadati</taxon>
        <taxon>Pseudomonadota</taxon>
        <taxon>Gammaproteobacteria</taxon>
        <taxon>Cardiobacteriales</taxon>
        <taxon>Cardiobacteriaceae</taxon>
        <taxon>Dichelobacter</taxon>
    </lineage>
</organism>
<name>A5EW56_DICNV</name>
<dbReference type="InterPro" id="IPR029044">
    <property type="entry name" value="Nucleotide-diphossugar_trans"/>
</dbReference>
<dbReference type="RefSeq" id="WP_012030671.1">
    <property type="nucleotide sequence ID" value="NC_009446.1"/>
</dbReference>
<dbReference type="Proteomes" id="UP000000248">
    <property type="component" value="Chromosome"/>
</dbReference>
<dbReference type="SUPFAM" id="SSF53448">
    <property type="entry name" value="Nucleotide-diphospho-sugar transferases"/>
    <property type="match status" value="1"/>
</dbReference>
<dbReference type="NCBIfam" id="TIGR01099">
    <property type="entry name" value="galU"/>
    <property type="match status" value="1"/>
</dbReference>
<proteinExistence type="inferred from homology"/>
<dbReference type="AlphaFoldDB" id="A5EW56"/>
<dbReference type="Pfam" id="PF00483">
    <property type="entry name" value="NTP_transferase"/>
    <property type="match status" value="1"/>
</dbReference>
<dbReference type="InterPro" id="IPR005771">
    <property type="entry name" value="GalU_uridylyltTrfase_bac/arc"/>
</dbReference>
<accession>A5EW56</accession>
<evidence type="ECO:0000256" key="3">
    <source>
        <dbReference type="ARBA" id="ARBA00019048"/>
    </source>
</evidence>
<comment type="catalytic activity">
    <reaction evidence="7 8">
        <text>alpha-D-glucose 1-phosphate + UTP + H(+) = UDP-alpha-D-glucose + diphosphate</text>
        <dbReference type="Rhea" id="RHEA:19889"/>
        <dbReference type="ChEBI" id="CHEBI:15378"/>
        <dbReference type="ChEBI" id="CHEBI:33019"/>
        <dbReference type="ChEBI" id="CHEBI:46398"/>
        <dbReference type="ChEBI" id="CHEBI:58601"/>
        <dbReference type="ChEBI" id="CHEBI:58885"/>
        <dbReference type="EC" id="2.7.7.9"/>
    </reaction>
</comment>
<dbReference type="STRING" id="246195.DNO_0327"/>
<dbReference type="eggNOG" id="COG1210">
    <property type="taxonomic scope" value="Bacteria"/>
</dbReference>
<evidence type="ECO:0000256" key="1">
    <source>
        <dbReference type="ARBA" id="ARBA00006890"/>
    </source>
</evidence>